<keyword evidence="2" id="KW-0812">Transmembrane</keyword>
<accession>C1ARB3</accession>
<evidence type="ECO:0000313" key="4">
    <source>
        <dbReference type="Proteomes" id="UP000002212"/>
    </source>
</evidence>
<dbReference type="KEGG" id="rop:ROP_03430"/>
<dbReference type="Proteomes" id="UP000002212">
    <property type="component" value="Chromosome"/>
</dbReference>
<feature type="transmembrane region" description="Helical" evidence="2">
    <location>
        <begin position="6"/>
        <end position="26"/>
    </location>
</feature>
<keyword evidence="2" id="KW-1133">Transmembrane helix</keyword>
<gene>
    <name evidence="3" type="ordered locus">ROP_03430</name>
</gene>
<dbReference type="OrthoDB" id="7502542at2"/>
<sequence length="195" mass="22211">MPVWGWILIAVLVVIAVLAIIASRSISSRKRTERLKGRFGPEYERTVGEVGDQGAAEKELAARERKREKLDIVPLPPEARAKYADSWRTVQIEFVDNPSSAVAAADRLVIHVMRERGYPIDDFDQRAADISVDHPKVVENYRTAHGIYLAQEQGDIGTEDQREAFVHYRELFEKLLETDENNDEPNKDEPKETRA</sequence>
<dbReference type="PATRIC" id="fig|632772.20.peg.387"/>
<dbReference type="AlphaFoldDB" id="C1ARB3"/>
<feature type="region of interest" description="Disordered" evidence="1">
    <location>
        <begin position="176"/>
        <end position="195"/>
    </location>
</feature>
<feature type="compositionally biased region" description="Basic and acidic residues" evidence="1">
    <location>
        <begin position="184"/>
        <end position="195"/>
    </location>
</feature>
<dbReference type="HOGENOM" id="CLU_101008_0_0_11"/>
<evidence type="ECO:0000256" key="1">
    <source>
        <dbReference type="SAM" id="MobiDB-lite"/>
    </source>
</evidence>
<reference evidence="3 4" key="1">
    <citation type="submission" date="2009-03" db="EMBL/GenBank/DDBJ databases">
        <title>Comparison of the complete genome sequences of Rhodococcus erythropolis PR4 and Rhodococcus opacus B4.</title>
        <authorList>
            <person name="Takarada H."/>
            <person name="Sekine M."/>
            <person name="Hosoyama A."/>
            <person name="Yamada R."/>
            <person name="Fujisawa T."/>
            <person name="Omata S."/>
            <person name="Shimizu A."/>
            <person name="Tsukatani N."/>
            <person name="Tanikawa S."/>
            <person name="Fujita N."/>
            <person name="Harayama S."/>
        </authorList>
    </citation>
    <scope>NUCLEOTIDE SEQUENCE [LARGE SCALE GENOMIC DNA]</scope>
    <source>
        <strain evidence="3 4">B4</strain>
    </source>
</reference>
<keyword evidence="2" id="KW-0472">Membrane</keyword>
<name>C1ARB3_RHOOB</name>
<organism evidence="3 4">
    <name type="scientific">Rhodococcus opacus (strain B4)</name>
    <dbReference type="NCBI Taxonomy" id="632772"/>
    <lineage>
        <taxon>Bacteria</taxon>
        <taxon>Bacillati</taxon>
        <taxon>Actinomycetota</taxon>
        <taxon>Actinomycetes</taxon>
        <taxon>Mycobacteriales</taxon>
        <taxon>Nocardiaceae</taxon>
        <taxon>Rhodococcus</taxon>
    </lineage>
</organism>
<dbReference type="RefSeq" id="WP_012687597.1">
    <property type="nucleotide sequence ID" value="NC_012522.1"/>
</dbReference>
<dbReference type="EMBL" id="AP011115">
    <property type="protein sequence ID" value="BAH48590.1"/>
    <property type="molecule type" value="Genomic_DNA"/>
</dbReference>
<proteinExistence type="predicted"/>
<dbReference type="STRING" id="632772.ROP_03430"/>
<protein>
    <submittedName>
        <fullName evidence="3">Hypothetical membrane protein</fullName>
    </submittedName>
</protein>
<evidence type="ECO:0000256" key="2">
    <source>
        <dbReference type="SAM" id="Phobius"/>
    </source>
</evidence>
<evidence type="ECO:0000313" key="3">
    <source>
        <dbReference type="EMBL" id="BAH48590.1"/>
    </source>
</evidence>